<dbReference type="GeneTree" id="ENSGT00950000185966"/>
<accession>A0A7M4ECI8</accession>
<reference evidence="2" key="2">
    <citation type="submission" date="2025-09" db="UniProtKB">
        <authorList>
            <consortium name="Ensembl"/>
        </authorList>
    </citation>
    <scope>IDENTIFICATION</scope>
</reference>
<organism evidence="2 3">
    <name type="scientific">Crocodylus porosus</name>
    <name type="common">Saltwater crocodile</name>
    <name type="synonym">Estuarine crocodile</name>
    <dbReference type="NCBI Taxonomy" id="8502"/>
    <lineage>
        <taxon>Eukaryota</taxon>
        <taxon>Metazoa</taxon>
        <taxon>Chordata</taxon>
        <taxon>Craniata</taxon>
        <taxon>Vertebrata</taxon>
        <taxon>Euteleostomi</taxon>
        <taxon>Archelosauria</taxon>
        <taxon>Archosauria</taxon>
        <taxon>Crocodylia</taxon>
        <taxon>Longirostres</taxon>
        <taxon>Crocodylidae</taxon>
        <taxon>Crocodylus</taxon>
    </lineage>
</organism>
<name>A0A7M4ECI8_CROPO</name>
<protein>
    <submittedName>
        <fullName evidence="2">Uncharacterized protein</fullName>
    </submittedName>
</protein>
<keyword evidence="3" id="KW-1185">Reference proteome</keyword>
<dbReference type="Ensembl" id="ENSCPRT00005009137.1">
    <property type="protein sequence ID" value="ENSCPRP00005007773.1"/>
    <property type="gene ID" value="ENSCPRG00005005532.1"/>
</dbReference>
<evidence type="ECO:0000256" key="1">
    <source>
        <dbReference type="SAM" id="MobiDB-lite"/>
    </source>
</evidence>
<evidence type="ECO:0000313" key="3">
    <source>
        <dbReference type="Proteomes" id="UP000594220"/>
    </source>
</evidence>
<evidence type="ECO:0000313" key="2">
    <source>
        <dbReference type="Ensembl" id="ENSCPRP00005007773.1"/>
    </source>
</evidence>
<dbReference type="AlphaFoldDB" id="A0A7M4ECI8"/>
<dbReference type="Proteomes" id="UP000594220">
    <property type="component" value="Unplaced"/>
</dbReference>
<proteinExistence type="predicted"/>
<feature type="compositionally biased region" description="Basic and acidic residues" evidence="1">
    <location>
        <begin position="99"/>
        <end position="110"/>
    </location>
</feature>
<feature type="region of interest" description="Disordered" evidence="1">
    <location>
        <begin position="85"/>
        <end position="110"/>
    </location>
</feature>
<sequence length="110" mass="12367">MHFTRHSRAASIACCILGSSFCLPMTVRISRSSLSTSFLASSLSALIRLYATTSPRLCKISRKSVRWFCSSLVCASEAAEKTEKLKEKAPQKHQIQQQKHYECDPEKKKS</sequence>
<reference evidence="2" key="1">
    <citation type="submission" date="2025-08" db="UniProtKB">
        <authorList>
            <consortium name="Ensembl"/>
        </authorList>
    </citation>
    <scope>IDENTIFICATION</scope>
</reference>